<evidence type="ECO:0000313" key="5">
    <source>
        <dbReference type="EMBL" id="KKM57240.1"/>
    </source>
</evidence>
<keyword evidence="1" id="KW-0479">Metal-binding</keyword>
<dbReference type="GO" id="GO:0016491">
    <property type="term" value="F:oxidoreductase activity"/>
    <property type="evidence" value="ECO:0007669"/>
    <property type="project" value="UniProtKB-KW"/>
</dbReference>
<dbReference type="SUPFAM" id="SSF51735">
    <property type="entry name" value="NAD(P)-binding Rossmann-fold domains"/>
    <property type="match status" value="1"/>
</dbReference>
<evidence type="ECO:0000256" key="3">
    <source>
        <dbReference type="ARBA" id="ARBA00023002"/>
    </source>
</evidence>
<dbReference type="Gene3D" id="3.90.180.10">
    <property type="entry name" value="Medium-chain alcohol dehydrogenases, catalytic domain"/>
    <property type="match status" value="1"/>
</dbReference>
<evidence type="ECO:0000259" key="4">
    <source>
        <dbReference type="SMART" id="SM00829"/>
    </source>
</evidence>
<dbReference type="InterPro" id="IPR011032">
    <property type="entry name" value="GroES-like_sf"/>
</dbReference>
<keyword evidence="3" id="KW-0560">Oxidoreductase</keyword>
<dbReference type="InterPro" id="IPR050129">
    <property type="entry name" value="Zn_alcohol_dh"/>
</dbReference>
<keyword evidence="2" id="KW-0862">Zinc</keyword>
<feature type="domain" description="Enoyl reductase (ER)" evidence="4">
    <location>
        <begin position="41"/>
        <end position="371"/>
    </location>
</feature>
<reference evidence="5" key="1">
    <citation type="journal article" date="2015" name="Nature">
        <title>Complex archaea that bridge the gap between prokaryotes and eukaryotes.</title>
        <authorList>
            <person name="Spang A."/>
            <person name="Saw J.H."/>
            <person name="Jorgensen S.L."/>
            <person name="Zaremba-Niedzwiedzka K."/>
            <person name="Martijn J."/>
            <person name="Lind A.E."/>
            <person name="van Eijk R."/>
            <person name="Schleper C."/>
            <person name="Guy L."/>
            <person name="Ettema T.J."/>
        </authorList>
    </citation>
    <scope>NUCLEOTIDE SEQUENCE</scope>
</reference>
<dbReference type="InterPro" id="IPR020843">
    <property type="entry name" value="ER"/>
</dbReference>
<gene>
    <name evidence="5" type="ORF">LCGC14_1550800</name>
</gene>
<sequence>FSVFSIILGLPGETPDDIARTLKLVRYLESKRAVVFPIFYEPLSIEEVETPKIEPNEILVKIAACGVCNTDLHYIEHGVPTFKKPPMILGHEPSGIVEEAGTDVKDFKAGDRVLIPPVFSCGYCVNCRLGRENICLNMVMLGNHIDGAYAEYTKAPAKDCQHLPEDLPLEESSIIADAISTPFHAVKNRAKVQPGDSVVVFGCGGVGINVVQVAAAAGGSVIAVDIVDKKLEMAKKLGAQSTINASGKEDKALLKEIRALTGGGADIAIEAIGNPKTIELASSSVKAGGLHCQIGYTHHSVSLNAGRLMFREIEIKGSLGCRPVDYPKIIEMVRTGKIQLEPVVTHKFKLDDINDAFDLMRKGESLRSIVMP</sequence>
<accession>A0A0F9IQF6</accession>
<protein>
    <recommendedName>
        <fullName evidence="4">Enoyl reductase (ER) domain-containing protein</fullName>
    </recommendedName>
</protein>
<dbReference type="InterPro" id="IPR013149">
    <property type="entry name" value="ADH-like_C"/>
</dbReference>
<dbReference type="InterPro" id="IPR013154">
    <property type="entry name" value="ADH-like_N"/>
</dbReference>
<evidence type="ECO:0000256" key="2">
    <source>
        <dbReference type="ARBA" id="ARBA00022833"/>
    </source>
</evidence>
<organism evidence="5">
    <name type="scientific">marine sediment metagenome</name>
    <dbReference type="NCBI Taxonomy" id="412755"/>
    <lineage>
        <taxon>unclassified sequences</taxon>
        <taxon>metagenomes</taxon>
        <taxon>ecological metagenomes</taxon>
    </lineage>
</organism>
<dbReference type="Gene3D" id="3.40.50.720">
    <property type="entry name" value="NAD(P)-binding Rossmann-like Domain"/>
    <property type="match status" value="1"/>
</dbReference>
<dbReference type="GO" id="GO:0008270">
    <property type="term" value="F:zinc ion binding"/>
    <property type="evidence" value="ECO:0007669"/>
    <property type="project" value="InterPro"/>
</dbReference>
<dbReference type="SUPFAM" id="SSF50129">
    <property type="entry name" value="GroES-like"/>
    <property type="match status" value="1"/>
</dbReference>
<dbReference type="Pfam" id="PF00107">
    <property type="entry name" value="ADH_zinc_N"/>
    <property type="match status" value="1"/>
</dbReference>
<dbReference type="AlphaFoldDB" id="A0A0F9IQF6"/>
<dbReference type="PANTHER" id="PTHR43401">
    <property type="entry name" value="L-THREONINE 3-DEHYDROGENASE"/>
    <property type="match status" value="1"/>
</dbReference>
<comment type="caution">
    <text evidence="5">The sequence shown here is derived from an EMBL/GenBank/DDBJ whole genome shotgun (WGS) entry which is preliminary data.</text>
</comment>
<dbReference type="EMBL" id="LAZR01011853">
    <property type="protein sequence ID" value="KKM57240.1"/>
    <property type="molecule type" value="Genomic_DNA"/>
</dbReference>
<dbReference type="SMART" id="SM00829">
    <property type="entry name" value="PKS_ER"/>
    <property type="match status" value="1"/>
</dbReference>
<name>A0A0F9IQF6_9ZZZZ</name>
<dbReference type="PANTHER" id="PTHR43401:SF2">
    <property type="entry name" value="L-THREONINE 3-DEHYDROGENASE"/>
    <property type="match status" value="1"/>
</dbReference>
<evidence type="ECO:0000256" key="1">
    <source>
        <dbReference type="ARBA" id="ARBA00022723"/>
    </source>
</evidence>
<dbReference type="Pfam" id="PF08240">
    <property type="entry name" value="ADH_N"/>
    <property type="match status" value="1"/>
</dbReference>
<dbReference type="CDD" id="cd08254">
    <property type="entry name" value="hydroxyacyl_CoA_DH"/>
    <property type="match status" value="1"/>
</dbReference>
<dbReference type="InterPro" id="IPR036291">
    <property type="entry name" value="NAD(P)-bd_dom_sf"/>
</dbReference>
<feature type="non-terminal residue" evidence="5">
    <location>
        <position position="1"/>
    </location>
</feature>
<dbReference type="InterPro" id="IPR002328">
    <property type="entry name" value="ADH_Zn_CS"/>
</dbReference>
<dbReference type="PROSITE" id="PS00059">
    <property type="entry name" value="ADH_ZINC"/>
    <property type="match status" value="1"/>
</dbReference>
<proteinExistence type="predicted"/>